<name>A0A225MYP3_9BURK</name>
<dbReference type="InterPro" id="IPR052157">
    <property type="entry name" value="BCAA_transport_permease"/>
</dbReference>
<dbReference type="AlphaFoldDB" id="A0A225MYP3"/>
<dbReference type="InterPro" id="IPR001851">
    <property type="entry name" value="ABC_transp_permease"/>
</dbReference>
<organism evidence="10 11">
    <name type="scientific">Candidimonas nitroreducens</name>
    <dbReference type="NCBI Taxonomy" id="683354"/>
    <lineage>
        <taxon>Bacteria</taxon>
        <taxon>Pseudomonadati</taxon>
        <taxon>Pseudomonadota</taxon>
        <taxon>Betaproteobacteria</taxon>
        <taxon>Burkholderiales</taxon>
        <taxon>Alcaligenaceae</taxon>
        <taxon>Candidimonas</taxon>
    </lineage>
</organism>
<dbReference type="Proteomes" id="UP000214603">
    <property type="component" value="Unassembled WGS sequence"/>
</dbReference>
<evidence type="ECO:0000256" key="3">
    <source>
        <dbReference type="ARBA" id="ARBA00022475"/>
    </source>
</evidence>
<keyword evidence="11" id="KW-1185">Reference proteome</keyword>
<dbReference type="PANTHER" id="PTHR11795">
    <property type="entry name" value="BRANCHED-CHAIN AMINO ACID TRANSPORT SYSTEM PERMEASE PROTEIN LIVH"/>
    <property type="match status" value="1"/>
</dbReference>
<keyword evidence="2" id="KW-0813">Transport</keyword>
<dbReference type="GO" id="GO:0005886">
    <property type="term" value="C:plasma membrane"/>
    <property type="evidence" value="ECO:0007669"/>
    <property type="project" value="UniProtKB-SubCell"/>
</dbReference>
<dbReference type="Pfam" id="PF02653">
    <property type="entry name" value="BPD_transp_2"/>
    <property type="match status" value="1"/>
</dbReference>
<feature type="transmembrane region" description="Helical" evidence="9">
    <location>
        <begin position="100"/>
        <end position="119"/>
    </location>
</feature>
<comment type="subcellular location">
    <subcellularLocation>
        <location evidence="1">Cell membrane</location>
        <topology evidence="1">Multi-pass membrane protein</topology>
    </subcellularLocation>
</comment>
<feature type="transmembrane region" description="Helical" evidence="9">
    <location>
        <begin position="12"/>
        <end position="36"/>
    </location>
</feature>
<feature type="transmembrane region" description="Helical" evidence="9">
    <location>
        <begin position="42"/>
        <end position="59"/>
    </location>
</feature>
<comment type="caution">
    <text evidence="10">The sequence shown here is derived from an EMBL/GenBank/DDBJ whole genome shotgun (WGS) entry which is preliminary data.</text>
</comment>
<evidence type="ECO:0000256" key="7">
    <source>
        <dbReference type="ARBA" id="ARBA00023136"/>
    </source>
</evidence>
<accession>A0A225MYP3</accession>
<feature type="transmembrane region" description="Helical" evidence="9">
    <location>
        <begin position="196"/>
        <end position="217"/>
    </location>
</feature>
<dbReference type="PANTHER" id="PTHR11795:SF445">
    <property type="entry name" value="AMINO ACID ABC TRANSPORTER PERMEASE PROTEIN"/>
    <property type="match status" value="1"/>
</dbReference>
<keyword evidence="4 9" id="KW-0812">Transmembrane</keyword>
<evidence type="ECO:0000313" key="11">
    <source>
        <dbReference type="Proteomes" id="UP000214603"/>
    </source>
</evidence>
<evidence type="ECO:0000256" key="6">
    <source>
        <dbReference type="ARBA" id="ARBA00022989"/>
    </source>
</evidence>
<feature type="transmembrane region" description="Helical" evidence="9">
    <location>
        <begin position="224"/>
        <end position="253"/>
    </location>
</feature>
<dbReference type="GO" id="GO:0022857">
    <property type="term" value="F:transmembrane transporter activity"/>
    <property type="evidence" value="ECO:0007669"/>
    <property type="project" value="InterPro"/>
</dbReference>
<dbReference type="CDD" id="cd06582">
    <property type="entry name" value="TM_PBP1_LivH_like"/>
    <property type="match status" value="1"/>
</dbReference>
<evidence type="ECO:0000256" key="8">
    <source>
        <dbReference type="ARBA" id="ARBA00037998"/>
    </source>
</evidence>
<evidence type="ECO:0000256" key="9">
    <source>
        <dbReference type="SAM" id="Phobius"/>
    </source>
</evidence>
<keyword evidence="7 9" id="KW-0472">Membrane</keyword>
<keyword evidence="6 9" id="KW-1133">Transmembrane helix</keyword>
<dbReference type="RefSeq" id="WP_088601522.1">
    <property type="nucleotide sequence ID" value="NZ_NJIH01000001.1"/>
</dbReference>
<evidence type="ECO:0008006" key="12">
    <source>
        <dbReference type="Google" id="ProtNLM"/>
    </source>
</evidence>
<feature type="transmembrane region" description="Helical" evidence="9">
    <location>
        <begin position="66"/>
        <end position="88"/>
    </location>
</feature>
<feature type="transmembrane region" description="Helical" evidence="9">
    <location>
        <begin position="259"/>
        <end position="280"/>
    </location>
</feature>
<keyword evidence="5" id="KW-0029">Amino-acid transport</keyword>
<dbReference type="OrthoDB" id="9807115at2"/>
<evidence type="ECO:0000256" key="4">
    <source>
        <dbReference type="ARBA" id="ARBA00022692"/>
    </source>
</evidence>
<dbReference type="GO" id="GO:0006865">
    <property type="term" value="P:amino acid transport"/>
    <property type="evidence" value="ECO:0007669"/>
    <property type="project" value="UniProtKB-KW"/>
</dbReference>
<evidence type="ECO:0000256" key="2">
    <source>
        <dbReference type="ARBA" id="ARBA00022448"/>
    </source>
</evidence>
<sequence>MELLSPSILVQMLLTGAMMGCIYGAVAMGFSLIFGVTKVVNFAHAGFVMWAMYGVLLVSQSGLMHPYLAAVIAVPLFYGLGYLMQYTVMARLGSMSEDMQIIYTFGLLLVLIYIAGFFFGPDVHYLPSSGESIEFGGVVLQSETVVASTLALVAVILLHVFLSRTWLGKAIRASADNRKGAVLIGLDVGRLSRVTMALSFALAALAGVMLMTITTLYPGRGMELALLAFVIVVLGGLQNVFASFFAGILIGIFEAVGTLIFSPSVAQLGIYAMIFIVLLVRPEGLGRLRRAK</sequence>
<feature type="transmembrane region" description="Helical" evidence="9">
    <location>
        <begin position="140"/>
        <end position="162"/>
    </location>
</feature>
<evidence type="ECO:0000313" key="10">
    <source>
        <dbReference type="EMBL" id="OWT66396.1"/>
    </source>
</evidence>
<keyword evidence="3" id="KW-1003">Cell membrane</keyword>
<dbReference type="EMBL" id="NJIH01000001">
    <property type="protein sequence ID" value="OWT66396.1"/>
    <property type="molecule type" value="Genomic_DNA"/>
</dbReference>
<protein>
    <recommendedName>
        <fullName evidence="12">Branched-chain amino acid ABC transporter permease</fullName>
    </recommendedName>
</protein>
<proteinExistence type="inferred from homology"/>
<comment type="similarity">
    <text evidence="8">Belongs to the binding-protein-dependent transport system permease family. LivHM subfamily.</text>
</comment>
<gene>
    <name evidence="10" type="ORF">CEY11_01295</name>
</gene>
<reference evidence="11" key="1">
    <citation type="submission" date="2017-06" db="EMBL/GenBank/DDBJ databases">
        <title>Herbaspirillum phytohormonus sp. nov., isolated from the root nodule of Robinia pseudoacacia in lead-zinc mine.</title>
        <authorList>
            <person name="Fan M."/>
            <person name="Lin Y."/>
        </authorList>
    </citation>
    <scope>NUCLEOTIDE SEQUENCE [LARGE SCALE GENOMIC DNA]</scope>
    <source>
        <strain evidence="11">SC-089</strain>
    </source>
</reference>
<evidence type="ECO:0000256" key="1">
    <source>
        <dbReference type="ARBA" id="ARBA00004651"/>
    </source>
</evidence>
<evidence type="ECO:0000256" key="5">
    <source>
        <dbReference type="ARBA" id="ARBA00022970"/>
    </source>
</evidence>